<accession>A0A8T1R5V0</accession>
<keyword evidence="1" id="KW-0472">Membrane</keyword>
<keyword evidence="3" id="KW-1185">Reference proteome</keyword>
<dbReference type="EMBL" id="CM031811">
    <property type="protein sequence ID" value="KAG6662147.1"/>
    <property type="molecule type" value="Genomic_DNA"/>
</dbReference>
<organism evidence="2 3">
    <name type="scientific">Carya illinoinensis</name>
    <name type="common">Pecan</name>
    <dbReference type="NCBI Taxonomy" id="32201"/>
    <lineage>
        <taxon>Eukaryota</taxon>
        <taxon>Viridiplantae</taxon>
        <taxon>Streptophyta</taxon>
        <taxon>Embryophyta</taxon>
        <taxon>Tracheophyta</taxon>
        <taxon>Spermatophyta</taxon>
        <taxon>Magnoliopsida</taxon>
        <taxon>eudicotyledons</taxon>
        <taxon>Gunneridae</taxon>
        <taxon>Pentapetalae</taxon>
        <taxon>rosids</taxon>
        <taxon>fabids</taxon>
        <taxon>Fagales</taxon>
        <taxon>Juglandaceae</taxon>
        <taxon>Carya</taxon>
    </lineage>
</organism>
<reference evidence="2" key="1">
    <citation type="submission" date="2020-12" db="EMBL/GenBank/DDBJ databases">
        <title>WGS assembly of Carya illinoinensis cv. Pawnee.</title>
        <authorList>
            <person name="Platts A."/>
            <person name="Shu S."/>
            <person name="Wright S."/>
            <person name="Barry K."/>
            <person name="Edger P."/>
            <person name="Pires J.C."/>
            <person name="Schmutz J."/>
        </authorList>
    </citation>
    <scope>NUCLEOTIDE SEQUENCE</scope>
    <source>
        <tissue evidence="2">Leaf</tissue>
    </source>
</reference>
<feature type="transmembrane region" description="Helical" evidence="1">
    <location>
        <begin position="27"/>
        <end position="45"/>
    </location>
</feature>
<dbReference type="Proteomes" id="UP000811609">
    <property type="component" value="Chromosome 3"/>
</dbReference>
<dbReference type="AlphaFoldDB" id="A0A8T1R5V0"/>
<sequence length="112" mass="12575">MSYNFANTDQAMAKTNMSTTHEFSSRHLSFLFSLILLPPWFFLLSNPIHPRLHFRPFSPCAVMGAYELSHVLSPFNSSTKPTSSYPSRLLSANHCAPPLFDIVQLLSSDLVS</sequence>
<protein>
    <submittedName>
        <fullName evidence="2">Uncharacterized protein</fullName>
    </submittedName>
</protein>
<proteinExistence type="predicted"/>
<evidence type="ECO:0000256" key="1">
    <source>
        <dbReference type="SAM" id="Phobius"/>
    </source>
</evidence>
<name>A0A8T1R5V0_CARIL</name>
<evidence type="ECO:0000313" key="2">
    <source>
        <dbReference type="EMBL" id="KAG6662147.1"/>
    </source>
</evidence>
<gene>
    <name evidence="2" type="ORF">CIPAW_03G222900</name>
</gene>
<evidence type="ECO:0000313" key="3">
    <source>
        <dbReference type="Proteomes" id="UP000811609"/>
    </source>
</evidence>
<comment type="caution">
    <text evidence="2">The sequence shown here is derived from an EMBL/GenBank/DDBJ whole genome shotgun (WGS) entry which is preliminary data.</text>
</comment>
<keyword evidence="1" id="KW-0812">Transmembrane</keyword>
<keyword evidence="1" id="KW-1133">Transmembrane helix</keyword>